<name>A0A173ZZI6_9FIRM</name>
<keyword evidence="7 13" id="KW-0479">Metal-binding</keyword>
<feature type="binding site" evidence="13">
    <location>
        <position position="194"/>
    </location>
    <ligand>
        <name>[4Fe-4S] cluster</name>
        <dbReference type="ChEBI" id="CHEBI:49883"/>
        <label>1</label>
    </ligand>
</feature>
<keyword evidence="6 13" id="KW-0004">4Fe-4S</keyword>
<sequence>MDKRESMWDVYLRKGMSRRSFVKGCVALTSLMGLSTDKLEKVVEAAEKKPLPVVIWIHGHECTGCDESFIRSGSPYASDVILSQVALEYDHLLSAASGEPFEAHLEETIQKYKGQYILAVEGAACTKDNGVYCMSGGHPFTHTLQRAAENAAAVIAYGTCAVSGGIQAANPNPTGSSGITNFTGKTPVVNVPGCPPIPEVMTGVIMHVALFGTVPPLDGEGRPKQFYGNRIHDTCYRRPFFDAGMFAESYDDEGSKAGWCLYKLGCRGPETYNSCGNMRWFQGMSYPIQSGAPCIGCSNAHFWDEGKMSERLPKFGQPIGDVDKIGAAIAGVTAVGVAAHGAASVIQKKKRDAAKEEENGEQVNK</sequence>
<evidence type="ECO:0000259" key="15">
    <source>
        <dbReference type="Pfam" id="PF14720"/>
    </source>
</evidence>
<evidence type="ECO:0000256" key="12">
    <source>
        <dbReference type="ARBA" id="ARBA00023136"/>
    </source>
</evidence>
<dbReference type="InterPro" id="IPR006311">
    <property type="entry name" value="TAT_signal"/>
</dbReference>
<dbReference type="AlphaFoldDB" id="A0A173ZZI6"/>
<keyword evidence="5" id="KW-1003">Cell membrane</keyword>
<evidence type="ECO:0000256" key="2">
    <source>
        <dbReference type="ARBA" id="ARBA00004236"/>
    </source>
</evidence>
<keyword evidence="9 16" id="KW-0560">Oxidoreductase</keyword>
<dbReference type="InterPro" id="IPR006137">
    <property type="entry name" value="NADH_UbQ_OxRdtase-like_20kDa"/>
</dbReference>
<comment type="subcellular location">
    <subcellularLocation>
        <location evidence="2">Cell membrane</location>
    </subcellularLocation>
</comment>
<dbReference type="GeneID" id="83710229"/>
<feature type="binding site" evidence="13">
    <location>
        <position position="266"/>
    </location>
    <ligand>
        <name>[4Fe-4S] cluster</name>
        <dbReference type="ChEBI" id="CHEBI:49883"/>
        <label>2</label>
    </ligand>
</feature>
<accession>A0A173ZZI6</accession>
<feature type="binding site" evidence="13">
    <location>
        <position position="260"/>
    </location>
    <ligand>
        <name>[4Fe-4S] cluster</name>
        <dbReference type="ChEBI" id="CHEBI:49883"/>
        <label>2</label>
    </ligand>
</feature>
<comment type="subunit">
    <text evidence="4">Heterodimer of a large and a small subunit.</text>
</comment>
<feature type="binding site" evidence="13">
    <location>
        <position position="232"/>
    </location>
    <ligand>
        <name>[4Fe-4S] cluster</name>
        <dbReference type="ChEBI" id="CHEBI:49883"/>
        <label>2</label>
    </ligand>
</feature>
<dbReference type="GO" id="GO:0046872">
    <property type="term" value="F:metal ion binding"/>
    <property type="evidence" value="ECO:0007669"/>
    <property type="project" value="UniProtKB-KW"/>
</dbReference>
<dbReference type="Gene3D" id="4.10.480.10">
    <property type="entry name" value="Cytochrome-c3 hydrogenase, C-terminal domain"/>
    <property type="match status" value="1"/>
</dbReference>
<evidence type="ECO:0000256" key="7">
    <source>
        <dbReference type="ARBA" id="ARBA00022723"/>
    </source>
</evidence>
<evidence type="ECO:0000256" key="1">
    <source>
        <dbReference type="ARBA" id="ARBA00001966"/>
    </source>
</evidence>
<keyword evidence="13" id="KW-0003">3Fe-4S</keyword>
<evidence type="ECO:0000313" key="17">
    <source>
        <dbReference type="Proteomes" id="UP000095546"/>
    </source>
</evidence>
<keyword evidence="12" id="KW-0472">Membrane</keyword>
<comment type="similarity">
    <text evidence="3">Belongs to the [NiFe]/[NiFeSe] hydrogenase small subunit family.</text>
</comment>
<dbReference type="eggNOG" id="COG1740">
    <property type="taxonomic scope" value="Bacteria"/>
</dbReference>
<dbReference type="GO" id="GO:0044569">
    <property type="term" value="C:[Ni-Fe] hydrogenase complex"/>
    <property type="evidence" value="ECO:0007669"/>
    <property type="project" value="TreeGrafter"/>
</dbReference>
<dbReference type="InterPro" id="IPR001821">
    <property type="entry name" value="NiFe_hydrogenase_ssu"/>
</dbReference>
<protein>
    <submittedName>
        <fullName evidence="16">Uptake hydrogenase small subunit</fullName>
        <ecNumber evidence="16">1.12.99.6</ecNumber>
    </submittedName>
</protein>
<dbReference type="Pfam" id="PF14720">
    <property type="entry name" value="NiFe_hyd_SSU_C"/>
    <property type="match status" value="1"/>
</dbReference>
<dbReference type="InterPro" id="IPR037024">
    <property type="entry name" value="NiFe_Hase_small_N_sf"/>
</dbReference>
<evidence type="ECO:0000256" key="10">
    <source>
        <dbReference type="ARBA" id="ARBA00023004"/>
    </source>
</evidence>
<evidence type="ECO:0000256" key="13">
    <source>
        <dbReference type="PIRSR" id="PIRSR000310-1"/>
    </source>
</evidence>
<evidence type="ECO:0000256" key="11">
    <source>
        <dbReference type="ARBA" id="ARBA00023014"/>
    </source>
</evidence>
<feature type="binding site" evidence="13">
    <location>
        <position position="235"/>
    </location>
    <ligand>
        <name>[4Fe-4S] cluster</name>
        <dbReference type="ChEBI" id="CHEBI:49883"/>
        <label>2</label>
    </ligand>
</feature>
<dbReference type="RefSeq" id="WP_036378231.1">
    <property type="nucleotide sequence ID" value="NZ_CABIWZ010000008.1"/>
</dbReference>
<dbReference type="EMBL" id="CYYU01000008">
    <property type="protein sequence ID" value="CUN80558.1"/>
    <property type="molecule type" value="Genomic_DNA"/>
</dbReference>
<dbReference type="GO" id="GO:0009375">
    <property type="term" value="C:ferredoxin hydrogenase complex"/>
    <property type="evidence" value="ECO:0007669"/>
    <property type="project" value="InterPro"/>
</dbReference>
<feature type="binding site" evidence="13">
    <location>
        <position position="297"/>
    </location>
    <ligand>
        <name>[3Fe-4S] cluster</name>
        <dbReference type="ChEBI" id="CHEBI:21137"/>
    </ligand>
</feature>
<dbReference type="OrthoDB" id="9766729at2"/>
<dbReference type="PIRSF" id="PIRSF000310">
    <property type="entry name" value="NiFe_hyd_ssu"/>
    <property type="match status" value="1"/>
</dbReference>
<reference evidence="16 17" key="1">
    <citation type="submission" date="2015-09" db="EMBL/GenBank/DDBJ databases">
        <authorList>
            <consortium name="Pathogen Informatics"/>
        </authorList>
    </citation>
    <scope>NUCLEOTIDE SEQUENCE [LARGE SCALE GENOMIC DNA]</scope>
    <source>
        <strain evidence="16 17">2789STDY5608828</strain>
    </source>
</reference>
<dbReference type="GO" id="GO:0033748">
    <property type="term" value="F:hydrogenase (acceptor) activity"/>
    <property type="evidence" value="ECO:0007669"/>
    <property type="project" value="UniProtKB-EC"/>
</dbReference>
<gene>
    <name evidence="16" type="primary">hoxK</name>
    <name evidence="16" type="ORF">ERS852385_01413</name>
</gene>
<evidence type="ECO:0000256" key="6">
    <source>
        <dbReference type="ARBA" id="ARBA00022485"/>
    </source>
</evidence>
<dbReference type="Proteomes" id="UP000095546">
    <property type="component" value="Unassembled WGS sequence"/>
</dbReference>
<dbReference type="Pfam" id="PF01058">
    <property type="entry name" value="Oxidored_q6"/>
    <property type="match status" value="1"/>
</dbReference>
<evidence type="ECO:0000256" key="8">
    <source>
        <dbReference type="ARBA" id="ARBA00022729"/>
    </source>
</evidence>
<dbReference type="PRINTS" id="PR00614">
    <property type="entry name" value="NIHGNASESMLL"/>
</dbReference>
<dbReference type="GO" id="GO:0008901">
    <property type="term" value="F:ferredoxin hydrogenase activity"/>
    <property type="evidence" value="ECO:0007669"/>
    <property type="project" value="InterPro"/>
</dbReference>
<dbReference type="GO" id="GO:0051539">
    <property type="term" value="F:4 iron, 4 sulfur cluster binding"/>
    <property type="evidence" value="ECO:0007669"/>
    <property type="project" value="UniProtKB-KW"/>
</dbReference>
<feature type="domain" description="NADH:ubiquinone oxidoreductase-like 20kDa subunit" evidence="14">
    <location>
        <begin position="62"/>
        <end position="208"/>
    </location>
</feature>
<dbReference type="GO" id="GO:0009061">
    <property type="term" value="P:anaerobic respiration"/>
    <property type="evidence" value="ECO:0007669"/>
    <property type="project" value="TreeGrafter"/>
</dbReference>
<organism evidence="16 17">
    <name type="scientific">Mitsuokella jalaludinii</name>
    <dbReference type="NCBI Taxonomy" id="187979"/>
    <lineage>
        <taxon>Bacteria</taxon>
        <taxon>Bacillati</taxon>
        <taxon>Bacillota</taxon>
        <taxon>Negativicutes</taxon>
        <taxon>Selenomonadales</taxon>
        <taxon>Selenomonadaceae</taxon>
        <taxon>Mitsuokella</taxon>
    </lineage>
</organism>
<comment type="cofactor">
    <cofactor evidence="1">
        <name>[4Fe-4S] cluster</name>
        <dbReference type="ChEBI" id="CHEBI:49883"/>
    </cofactor>
</comment>
<dbReference type="STRING" id="187979.ERS852385_01413"/>
<dbReference type="GO" id="GO:0051538">
    <property type="term" value="F:3 iron, 4 sulfur cluster binding"/>
    <property type="evidence" value="ECO:0007669"/>
    <property type="project" value="UniProtKB-KW"/>
</dbReference>
<evidence type="ECO:0000256" key="5">
    <source>
        <dbReference type="ARBA" id="ARBA00022475"/>
    </source>
</evidence>
<keyword evidence="17" id="KW-1185">Reference proteome</keyword>
<keyword evidence="8" id="KW-0732">Signal</keyword>
<dbReference type="PROSITE" id="PS51318">
    <property type="entry name" value="TAT"/>
    <property type="match status" value="1"/>
</dbReference>
<feature type="binding site" evidence="13">
    <location>
        <position position="160"/>
    </location>
    <ligand>
        <name>[4Fe-4S] cluster</name>
        <dbReference type="ChEBI" id="CHEBI:49883"/>
        <label>1</label>
    </ligand>
</feature>
<evidence type="ECO:0000256" key="4">
    <source>
        <dbReference type="ARBA" id="ARBA00011771"/>
    </source>
</evidence>
<feature type="domain" description="Cytochrome-c3 hydrogenase C-terminal" evidence="15">
    <location>
        <begin position="227"/>
        <end position="307"/>
    </location>
</feature>
<keyword evidence="10 13" id="KW-0408">Iron</keyword>
<proteinExistence type="inferred from homology"/>
<dbReference type="Gene3D" id="3.40.50.700">
    <property type="entry name" value="NADH:ubiquinone oxidoreductase-like, 20kDa subunit"/>
    <property type="match status" value="1"/>
</dbReference>
<evidence type="ECO:0000313" key="16">
    <source>
        <dbReference type="EMBL" id="CUN80558.1"/>
    </source>
</evidence>
<feature type="binding site" evidence="13">
    <location>
        <position position="275"/>
    </location>
    <ligand>
        <name>[3Fe-4S] cluster</name>
        <dbReference type="ChEBI" id="CHEBI:21137"/>
    </ligand>
</feature>
<keyword evidence="11 13" id="KW-0411">Iron-sulfur</keyword>
<dbReference type="PANTHER" id="PTHR30013:SF6">
    <property type="entry name" value="HYDROGENASE-1 SMALL CHAIN"/>
    <property type="match status" value="1"/>
</dbReference>
<feature type="binding site" evidence="13">
    <location>
        <position position="62"/>
    </location>
    <ligand>
        <name>[4Fe-4S] cluster</name>
        <dbReference type="ChEBI" id="CHEBI:49883"/>
        <label>1</label>
    </ligand>
</feature>
<dbReference type="PANTHER" id="PTHR30013">
    <property type="entry name" value="NIFE / NIFESE HYDROGENASE SMALL SUBUNIT FAMILY MEMBER"/>
    <property type="match status" value="1"/>
</dbReference>
<evidence type="ECO:0000256" key="9">
    <source>
        <dbReference type="ARBA" id="ARBA00023002"/>
    </source>
</evidence>
<evidence type="ECO:0000259" key="14">
    <source>
        <dbReference type="Pfam" id="PF01058"/>
    </source>
</evidence>
<evidence type="ECO:0000256" key="3">
    <source>
        <dbReference type="ARBA" id="ARBA00006605"/>
    </source>
</evidence>
<dbReference type="GO" id="GO:0005886">
    <property type="term" value="C:plasma membrane"/>
    <property type="evidence" value="ECO:0007669"/>
    <property type="project" value="UniProtKB-SubCell"/>
</dbReference>
<dbReference type="EC" id="1.12.99.6" evidence="16"/>
<dbReference type="GO" id="GO:0009055">
    <property type="term" value="F:electron transfer activity"/>
    <property type="evidence" value="ECO:0007669"/>
    <property type="project" value="TreeGrafter"/>
</dbReference>
<dbReference type="InterPro" id="IPR027394">
    <property type="entry name" value="Cytochrome-c3_hydrogenase_C"/>
</dbReference>
<dbReference type="InterPro" id="IPR037148">
    <property type="entry name" value="NiFe-Hase_small_C_sf"/>
</dbReference>
<dbReference type="SUPFAM" id="SSF56770">
    <property type="entry name" value="HydA/Nqo6-like"/>
    <property type="match status" value="1"/>
</dbReference>
<dbReference type="NCBIfam" id="TIGR00391">
    <property type="entry name" value="hydA"/>
    <property type="match status" value="1"/>
</dbReference>
<feature type="binding site" evidence="13">
    <location>
        <position position="65"/>
    </location>
    <ligand>
        <name>[4Fe-4S] cluster</name>
        <dbReference type="ChEBI" id="CHEBI:49883"/>
        <label>1</label>
    </ligand>
</feature>
<feature type="binding site" evidence="13">
    <location>
        <position position="294"/>
    </location>
    <ligand>
        <name>[3Fe-4S] cluster</name>
        <dbReference type="ChEBI" id="CHEBI:21137"/>
    </ligand>
</feature>